<feature type="compositionally biased region" description="Low complexity" evidence="5">
    <location>
        <begin position="123"/>
        <end position="142"/>
    </location>
</feature>
<dbReference type="GO" id="GO:0006355">
    <property type="term" value="P:regulation of DNA-templated transcription"/>
    <property type="evidence" value="ECO:0007669"/>
    <property type="project" value="InterPro"/>
</dbReference>
<dbReference type="SMART" id="SM00401">
    <property type="entry name" value="ZnF_GATA"/>
    <property type="match status" value="1"/>
</dbReference>
<keyword evidence="8" id="KW-1185">Reference proteome</keyword>
<dbReference type="PROSITE" id="PS00344">
    <property type="entry name" value="GATA_ZN_FINGER_1"/>
    <property type="match status" value="1"/>
</dbReference>
<dbReference type="PANTHER" id="PTHR45658">
    <property type="entry name" value="GATA TRANSCRIPTION FACTOR"/>
    <property type="match status" value="1"/>
</dbReference>
<feature type="domain" description="GATA-type" evidence="6">
    <location>
        <begin position="316"/>
        <end position="346"/>
    </location>
</feature>
<feature type="compositionally biased region" description="Basic and acidic residues" evidence="5">
    <location>
        <begin position="27"/>
        <end position="41"/>
    </location>
</feature>
<dbReference type="InterPro" id="IPR000679">
    <property type="entry name" value="Znf_GATA"/>
</dbReference>
<evidence type="ECO:0000313" key="7">
    <source>
        <dbReference type="EMBL" id="KAG2192491.1"/>
    </source>
</evidence>
<dbReference type="CDD" id="cd00202">
    <property type="entry name" value="ZnF_GATA"/>
    <property type="match status" value="1"/>
</dbReference>
<dbReference type="SUPFAM" id="SSF57716">
    <property type="entry name" value="Glucocorticoid receptor-like (DNA-binding domain)"/>
    <property type="match status" value="1"/>
</dbReference>
<feature type="region of interest" description="Disordered" evidence="5">
    <location>
        <begin position="350"/>
        <end position="378"/>
    </location>
</feature>
<keyword evidence="2 4" id="KW-0863">Zinc-finger</keyword>
<dbReference type="Gene3D" id="3.30.50.10">
    <property type="entry name" value="Erythroid Transcription Factor GATA-1, subunit A"/>
    <property type="match status" value="1"/>
</dbReference>
<reference evidence="7" key="1">
    <citation type="submission" date="2020-12" db="EMBL/GenBank/DDBJ databases">
        <title>Metabolic potential, ecology and presence of endohyphal bacteria is reflected in genomic diversity of Mucoromycotina.</title>
        <authorList>
            <person name="Muszewska A."/>
            <person name="Okrasinska A."/>
            <person name="Steczkiewicz K."/>
            <person name="Drgas O."/>
            <person name="Orlowska M."/>
            <person name="Perlinska-Lenart U."/>
            <person name="Aleksandrzak-Piekarczyk T."/>
            <person name="Szatraj K."/>
            <person name="Zielenkiewicz U."/>
            <person name="Pilsyk S."/>
            <person name="Malc E."/>
            <person name="Mieczkowski P."/>
            <person name="Kruszewska J.S."/>
            <person name="Biernat P."/>
            <person name="Pawlowska J."/>
        </authorList>
    </citation>
    <scope>NUCLEOTIDE SEQUENCE</scope>
    <source>
        <strain evidence="7">CBS 226.32</strain>
    </source>
</reference>
<dbReference type="Pfam" id="PF00320">
    <property type="entry name" value="GATA"/>
    <property type="match status" value="1"/>
</dbReference>
<accession>A0A8H7QHE2</accession>
<evidence type="ECO:0000313" key="8">
    <source>
        <dbReference type="Proteomes" id="UP000650833"/>
    </source>
</evidence>
<feature type="compositionally biased region" description="Pro residues" evidence="5">
    <location>
        <begin position="1"/>
        <end position="14"/>
    </location>
</feature>
<gene>
    <name evidence="7" type="ORF">INT46_003245</name>
</gene>
<proteinExistence type="predicted"/>
<dbReference type="AlphaFoldDB" id="A0A8H7QHE2"/>
<keyword evidence="1" id="KW-0479">Metal-binding</keyword>
<dbReference type="GO" id="GO:0008270">
    <property type="term" value="F:zinc ion binding"/>
    <property type="evidence" value="ECO:0007669"/>
    <property type="project" value="UniProtKB-KW"/>
</dbReference>
<dbReference type="InterPro" id="IPR051140">
    <property type="entry name" value="GATA_TF"/>
</dbReference>
<feature type="region of interest" description="Disordered" evidence="5">
    <location>
        <begin position="87"/>
        <end position="150"/>
    </location>
</feature>
<feature type="compositionally biased region" description="Basic and acidic residues" evidence="5">
    <location>
        <begin position="353"/>
        <end position="378"/>
    </location>
</feature>
<dbReference type="EMBL" id="JAEPRC010000720">
    <property type="protein sequence ID" value="KAG2192491.1"/>
    <property type="molecule type" value="Genomic_DNA"/>
</dbReference>
<feature type="region of interest" description="Disordered" evidence="5">
    <location>
        <begin position="1"/>
        <end position="74"/>
    </location>
</feature>
<feature type="compositionally biased region" description="Low complexity" evidence="5">
    <location>
        <begin position="64"/>
        <end position="74"/>
    </location>
</feature>
<dbReference type="PANTHER" id="PTHR45658:SF122">
    <property type="entry name" value="GATA ZINC FINGER DOMAIN-CONTAINING PROTEIN 6"/>
    <property type="match status" value="1"/>
</dbReference>
<dbReference type="OrthoDB" id="2162994at2759"/>
<organism evidence="7 8">
    <name type="scientific">Mucor plumbeus</name>
    <dbReference type="NCBI Taxonomy" id="97098"/>
    <lineage>
        <taxon>Eukaryota</taxon>
        <taxon>Fungi</taxon>
        <taxon>Fungi incertae sedis</taxon>
        <taxon>Mucoromycota</taxon>
        <taxon>Mucoromycotina</taxon>
        <taxon>Mucoromycetes</taxon>
        <taxon>Mucorales</taxon>
        <taxon>Mucorineae</taxon>
        <taxon>Mucoraceae</taxon>
        <taxon>Mucor</taxon>
    </lineage>
</organism>
<feature type="compositionally biased region" description="Low complexity" evidence="5">
    <location>
        <begin position="15"/>
        <end position="25"/>
    </location>
</feature>
<protein>
    <recommendedName>
        <fullName evidence="6">GATA-type domain-containing protein</fullName>
    </recommendedName>
</protein>
<sequence length="378" mass="42378">MTNSSSPPPFPPLPSSSSSSFSYYSMDKNDKATDKSKRERLVLPPISSINANFTSKSWPPPSTLSPSALSTTSSNVTMQEINSISSNNLSPIQHQPSNQDSWSPIPNSNENFQHHNNRLDYFTSATSSSSNHTLSAIDQQQQQHHHHYRQNSLPQISTLNRDVQYNQNNSTSASIELILTPSSLSTPSIRSIERDIEQVIQHCNSLAANMTENKHSIVENDQYFTNPTIIRPWLDDMISKANEVLNALLRLRKHQLAAEYAKLHRVSDHLSQNSLDGQYQESESFSTLNNSSTNVLSLNNAGRLRKRGKRPVFQGRCHSCNISETPEWRRGPDGARTLCNACGLHYAKLAKKKNSDKQSQDDAKKETIERDGDDTSMK</sequence>
<comment type="caution">
    <text evidence="7">The sequence shown here is derived from an EMBL/GenBank/DDBJ whole genome shotgun (WGS) entry which is preliminary data.</text>
</comment>
<keyword evidence="3" id="KW-0862">Zinc</keyword>
<name>A0A8H7QHE2_9FUNG</name>
<evidence type="ECO:0000256" key="1">
    <source>
        <dbReference type="ARBA" id="ARBA00022723"/>
    </source>
</evidence>
<dbReference type="GO" id="GO:0043565">
    <property type="term" value="F:sequence-specific DNA binding"/>
    <property type="evidence" value="ECO:0007669"/>
    <property type="project" value="InterPro"/>
</dbReference>
<evidence type="ECO:0000256" key="5">
    <source>
        <dbReference type="SAM" id="MobiDB-lite"/>
    </source>
</evidence>
<evidence type="ECO:0000256" key="4">
    <source>
        <dbReference type="PROSITE-ProRule" id="PRU00094"/>
    </source>
</evidence>
<evidence type="ECO:0000256" key="3">
    <source>
        <dbReference type="ARBA" id="ARBA00022833"/>
    </source>
</evidence>
<dbReference type="InterPro" id="IPR013088">
    <property type="entry name" value="Znf_NHR/GATA"/>
</dbReference>
<evidence type="ECO:0000259" key="6">
    <source>
        <dbReference type="PROSITE" id="PS50114"/>
    </source>
</evidence>
<evidence type="ECO:0000256" key="2">
    <source>
        <dbReference type="ARBA" id="ARBA00022771"/>
    </source>
</evidence>
<dbReference type="PROSITE" id="PS50114">
    <property type="entry name" value="GATA_ZN_FINGER_2"/>
    <property type="match status" value="1"/>
</dbReference>
<feature type="compositionally biased region" description="Polar residues" evidence="5">
    <location>
        <begin position="93"/>
        <end position="111"/>
    </location>
</feature>
<dbReference type="Proteomes" id="UP000650833">
    <property type="component" value="Unassembled WGS sequence"/>
</dbReference>